<protein>
    <recommendedName>
        <fullName evidence="7">Death domain-containing protein</fullName>
    </recommendedName>
</protein>
<feature type="compositionally biased region" description="Polar residues" evidence="1">
    <location>
        <begin position="469"/>
        <end position="500"/>
    </location>
</feature>
<keyword evidence="2" id="KW-1133">Transmembrane helix</keyword>
<dbReference type="PROSITE" id="PS50878">
    <property type="entry name" value="RT_POL"/>
    <property type="match status" value="1"/>
</dbReference>
<dbReference type="InterPro" id="IPR016729">
    <property type="entry name" value="FADD"/>
</dbReference>
<keyword evidence="6" id="KW-1185">Reference proteome</keyword>
<dbReference type="SUPFAM" id="SSF47986">
    <property type="entry name" value="DEATH domain"/>
    <property type="match status" value="5"/>
</dbReference>
<dbReference type="Gene3D" id="1.10.533.10">
    <property type="entry name" value="Death Domain, Fas"/>
    <property type="match status" value="5"/>
</dbReference>
<organism evidence="5 6">
    <name type="scientific">Patiria miniata</name>
    <name type="common">Bat star</name>
    <name type="synonym">Asterina miniata</name>
    <dbReference type="NCBI Taxonomy" id="46514"/>
    <lineage>
        <taxon>Eukaryota</taxon>
        <taxon>Metazoa</taxon>
        <taxon>Echinodermata</taxon>
        <taxon>Eleutherozoa</taxon>
        <taxon>Asterozoa</taxon>
        <taxon>Asteroidea</taxon>
        <taxon>Valvatacea</taxon>
        <taxon>Valvatida</taxon>
        <taxon>Asterinidae</taxon>
        <taxon>Patiria</taxon>
    </lineage>
</organism>
<feature type="compositionally biased region" description="Polar residues" evidence="1">
    <location>
        <begin position="751"/>
        <end position="768"/>
    </location>
</feature>
<dbReference type="Proteomes" id="UP000887568">
    <property type="component" value="Unplaced"/>
</dbReference>
<feature type="region of interest" description="Disordered" evidence="1">
    <location>
        <begin position="328"/>
        <end position="524"/>
    </location>
</feature>
<evidence type="ECO:0000256" key="2">
    <source>
        <dbReference type="SAM" id="Phobius"/>
    </source>
</evidence>
<dbReference type="InterPro" id="IPR011029">
    <property type="entry name" value="DEATH-like_dom_sf"/>
</dbReference>
<sequence>MVEFGSIIMTTNTPSATGSGGHDLDVTYKIAGKVGGIVGGIGGFLVALLALCFAIYQYIGKRRSQCEETNLDDDHPQVPDISEPVLRKISERLGSEWQKLATHLGLSAAEIERMVMDDPGQTENQIFNMLVKWRRKQREVLCTALMEMGKMDIAEDMIDFSDPVLRKISERLGSEWQKLATHLGLSAAEIDNIMMDDPGQTENQILNMLVEWRRKKRKVLCTALVKIGRTNIAEDFIGISDLDLRMISNKLGSEWRKLATHLGLRAATIDRIVMDDPGQTEYQIFIMLVKWWRQQSTSTDQRDELCTALMKICRMDIAEDLIGRKLDDEPPRVLEETPPPAVEDIPVNHPESNKQQKKQKGTTSSAGQMLSQEDVGHRDKSQPDAQDGGAKEQSKSEGTKSSERQEQEDVGHRDIPHPEDQEGWAKEQKKPKRTTSSEGQRPGQEEVGHQDKPQLEVQEERAKEASMHKGTTSSEGQRQNQQEACGTYPNVQKETMQSSEEYGLKGSTYKKSGHGQVGVTPSNQSEIQETVVREMTSQDQQLMQGPKSVQDIVPVGQTSSRSPAVLGHGPGQLVSVDSMSVSGKNCPVFLGAVNQPTFTLNVQSLKVTGKSSGFPKMSIETGVTRQGGEDRRLTDALGIARTALHEISAILNSCDGELEKVISGSVTFVVRFKSREGLNKLWSMYTTGELAKKLTEILISDELTTEDKSDLAIQATIPESDYDRACKFFDELEKDQQKDEEDSSSMEEVQHTQLGESSTATTAYSSDPTEYAEDRCEEKVKTSFMTTGISDPDLYKISVMFGSEWQKLATHLGLSAAEIDRIVEDDPGQTENQIFNMLVKWKRKQGEVLYKVLMKMGRTDIVEELIGFSDLILHKISGMLGSEWRKLATHLGFSTAEINRIVEDDPGQTQNQIFNMLVKWRRQQSTSTDQRDVFFTALMQIKRTNTVENLIELIQDLTLQPDDIMVSFDVVSFFISIPTSDACTIAKDRLQADTTLQDRTDLTPDQLQDLLITCVNSSSFRWRDKFFEQSAVTSMGSPISPVLADLIMEEFEQTAIATADHQPKVWLRYVDDTFVIWQHGQGNLQLFLEHFKKLHSSIQFTMEQERDESQTEVLLAVSTASPPTRTDTCTATLSTTQESSPPSTEPSSAERTTSATMNTYLKNFITALQCNGYQPSQVKTQDPRTIPGHLGCTGFHIKDHPITWNQAELLTSIDRRYPRRIREAIKIIKHNTVPQDIGFHISNIWRPILKSKSDGSPIP</sequence>
<dbReference type="InterPro" id="IPR000477">
    <property type="entry name" value="RT_dom"/>
</dbReference>
<dbReference type="PROSITE" id="PS50017">
    <property type="entry name" value="DEATH_DOMAIN"/>
    <property type="match status" value="5"/>
</dbReference>
<dbReference type="PANTHER" id="PTHR15077">
    <property type="entry name" value="FAS-ASSOCIATING DEATH DOMAIN-CONTAINING PROTEIN FADD"/>
    <property type="match status" value="1"/>
</dbReference>
<dbReference type="RefSeq" id="XP_038062334.1">
    <property type="nucleotide sequence ID" value="XM_038206406.1"/>
</dbReference>
<dbReference type="InterPro" id="IPR000488">
    <property type="entry name" value="Death_dom"/>
</dbReference>
<feature type="domain" description="Reverse transcriptase" evidence="4">
    <location>
        <begin position="882"/>
        <end position="1120"/>
    </location>
</feature>
<keyword evidence="2" id="KW-0472">Membrane</keyword>
<feature type="compositionally biased region" description="Low complexity" evidence="1">
    <location>
        <begin position="1132"/>
        <end position="1153"/>
    </location>
</feature>
<name>A0A914AG35_PATMI</name>
<dbReference type="OrthoDB" id="100767at2759"/>
<feature type="compositionally biased region" description="Basic and acidic residues" evidence="1">
    <location>
        <begin position="443"/>
        <end position="467"/>
    </location>
</feature>
<evidence type="ECO:0000259" key="4">
    <source>
        <dbReference type="PROSITE" id="PS50878"/>
    </source>
</evidence>
<dbReference type="Pfam" id="PF00078">
    <property type="entry name" value="RVT_1"/>
    <property type="match status" value="1"/>
</dbReference>
<feature type="domain" description="Death" evidence="3">
    <location>
        <begin position="802"/>
        <end position="869"/>
    </location>
</feature>
<accession>A0A914AG35</accession>
<dbReference type="CDD" id="cd01670">
    <property type="entry name" value="Death"/>
    <property type="match status" value="2"/>
</dbReference>
<feature type="compositionally biased region" description="Basic and acidic residues" evidence="1">
    <location>
        <begin position="389"/>
        <end position="428"/>
    </location>
</feature>
<dbReference type="EnsemblMetazoa" id="XM_038206406.1">
    <property type="protein sequence ID" value="XP_038062334.1"/>
    <property type="gene ID" value="LOC119732802"/>
</dbReference>
<dbReference type="Pfam" id="PF00531">
    <property type="entry name" value="Death"/>
    <property type="match status" value="5"/>
</dbReference>
<evidence type="ECO:0000313" key="6">
    <source>
        <dbReference type="Proteomes" id="UP000887568"/>
    </source>
</evidence>
<feature type="domain" description="Death" evidence="3">
    <location>
        <begin position="240"/>
        <end position="325"/>
    </location>
</feature>
<feature type="compositionally biased region" description="Polar residues" evidence="1">
    <location>
        <begin position="1119"/>
        <end position="1131"/>
    </location>
</feature>
<evidence type="ECO:0008006" key="7">
    <source>
        <dbReference type="Google" id="ProtNLM"/>
    </source>
</evidence>
<feature type="region of interest" description="Disordered" evidence="1">
    <location>
        <begin position="734"/>
        <end position="775"/>
    </location>
</feature>
<dbReference type="GO" id="GO:0007165">
    <property type="term" value="P:signal transduction"/>
    <property type="evidence" value="ECO:0007669"/>
    <property type="project" value="InterPro"/>
</dbReference>
<feature type="domain" description="Death" evidence="3">
    <location>
        <begin position="161"/>
        <end position="240"/>
    </location>
</feature>
<feature type="compositionally biased region" description="Polar residues" evidence="1">
    <location>
        <begin position="361"/>
        <end position="371"/>
    </location>
</feature>
<feature type="domain" description="Death" evidence="3">
    <location>
        <begin position="82"/>
        <end position="161"/>
    </location>
</feature>
<reference evidence="5" key="1">
    <citation type="submission" date="2022-11" db="UniProtKB">
        <authorList>
            <consortium name="EnsemblMetazoa"/>
        </authorList>
    </citation>
    <scope>IDENTIFICATION</scope>
</reference>
<feature type="region of interest" description="Disordered" evidence="1">
    <location>
        <begin position="1119"/>
        <end position="1153"/>
    </location>
</feature>
<dbReference type="SMART" id="SM00005">
    <property type="entry name" value="DEATH"/>
    <property type="match status" value="5"/>
</dbReference>
<feature type="domain" description="Death" evidence="3">
    <location>
        <begin position="869"/>
        <end position="954"/>
    </location>
</feature>
<evidence type="ECO:0000256" key="1">
    <source>
        <dbReference type="SAM" id="MobiDB-lite"/>
    </source>
</evidence>
<dbReference type="AlphaFoldDB" id="A0A914AG35"/>
<evidence type="ECO:0000259" key="3">
    <source>
        <dbReference type="PROSITE" id="PS50017"/>
    </source>
</evidence>
<keyword evidence="2" id="KW-0812">Transmembrane</keyword>
<dbReference type="GeneID" id="119732802"/>
<dbReference type="CDD" id="cd00304">
    <property type="entry name" value="RT_like"/>
    <property type="match status" value="1"/>
</dbReference>
<feature type="transmembrane region" description="Helical" evidence="2">
    <location>
        <begin position="37"/>
        <end position="59"/>
    </location>
</feature>
<proteinExistence type="predicted"/>
<evidence type="ECO:0000313" key="5">
    <source>
        <dbReference type="EnsemblMetazoa" id="XP_038062334.1"/>
    </source>
</evidence>